<protein>
    <recommendedName>
        <fullName evidence="4">4-amino-4-deoxy-L-arabinose transferase</fullName>
    </recommendedName>
</protein>
<feature type="transmembrane region" description="Helical" evidence="1">
    <location>
        <begin position="140"/>
        <end position="156"/>
    </location>
</feature>
<proteinExistence type="predicted"/>
<keyword evidence="1" id="KW-0812">Transmembrane</keyword>
<feature type="transmembrane region" description="Helical" evidence="1">
    <location>
        <begin position="429"/>
        <end position="448"/>
    </location>
</feature>
<reference evidence="2 3" key="1">
    <citation type="submission" date="2019-12" db="EMBL/GenBank/DDBJ databases">
        <title>Genomic-based taxomic classification of the family Erythrobacteraceae.</title>
        <authorList>
            <person name="Xu L."/>
        </authorList>
    </citation>
    <scope>NUCLEOTIDE SEQUENCE [LARGE SCALE GENOMIC DNA]</scope>
    <source>
        <strain evidence="2 3">MCCC 1A09962</strain>
    </source>
</reference>
<sequence length="599" mass="65502">MSGSGFDDRRIRNQERPLLAVVAVWVLASSLLAALTWGRIMNGQPSDPDDVMRLVQVRDLIAGQGWFDLRQYRLAPPGGTLMHWSRLVDIPLFIVIKVLTPFLGQYGAEVTAMIFIPLLTLGACVAMVGMLAWRLTNREVAVFSCLCFVLYPIVMVQMQPMRIDHHGYQILAVLLSMWALSWRNAVRGGAVAGFAMAAGLLVSLELLPLAAAFGGVLFLRWLRDANDRWGLVGYMQSLGASMFALFLLTRGISDLAPHCDAISPAYLAFFLIAAVGTSILSGFGRLPTLGLVAGFAATGLAGAAFFAVTATQCLGNPFGNLDPLVYENWYLRIREGQPIWVYSWDFALPALVQPLIALFASLALWARHKDWLRRWWLDYSIVLAIAIVAGILTTRSLAFAGALGAIPLGWLLVGLLKEWGGARSIAKRIVYPLVIVALLVPMSIASAVQPHVEALSNADNDIETTKTIFDTGCDLDRSLPALDRLPTGTVFAFFDMGPDILRQTQHSIVASSHHRAGASMKDVILAFSSKPDEARTIIERHEADYVVICTDLPEARIYSELHPGDAALIDGLKNDEAPGWLQPLQLATPGSFKVWRVVD</sequence>
<gene>
    <name evidence="2" type="ORF">GRI38_08510</name>
</gene>
<comment type="caution">
    <text evidence="2">The sequence shown here is derived from an EMBL/GenBank/DDBJ whole genome shotgun (WGS) entry which is preliminary data.</text>
</comment>
<feature type="transmembrane region" description="Helical" evidence="1">
    <location>
        <begin position="18"/>
        <end position="40"/>
    </location>
</feature>
<feature type="transmembrane region" description="Helical" evidence="1">
    <location>
        <begin position="265"/>
        <end position="283"/>
    </location>
</feature>
<feature type="transmembrane region" description="Helical" evidence="1">
    <location>
        <begin position="375"/>
        <end position="392"/>
    </location>
</feature>
<evidence type="ECO:0000313" key="2">
    <source>
        <dbReference type="EMBL" id="MXO86068.1"/>
    </source>
</evidence>
<feature type="transmembrane region" description="Helical" evidence="1">
    <location>
        <begin position="112"/>
        <end position="134"/>
    </location>
</feature>
<keyword evidence="1" id="KW-0472">Membrane</keyword>
<dbReference type="RefSeq" id="WP_160682610.1">
    <property type="nucleotide sequence ID" value="NZ_WTYW01000002.1"/>
</dbReference>
<feature type="transmembrane region" description="Helical" evidence="1">
    <location>
        <begin position="398"/>
        <end position="417"/>
    </location>
</feature>
<feature type="transmembrane region" description="Helical" evidence="1">
    <location>
        <begin position="346"/>
        <end position="366"/>
    </location>
</feature>
<keyword evidence="1" id="KW-1133">Transmembrane helix</keyword>
<dbReference type="EMBL" id="WTYW01000002">
    <property type="protein sequence ID" value="MXO86068.1"/>
    <property type="molecule type" value="Genomic_DNA"/>
</dbReference>
<evidence type="ECO:0000256" key="1">
    <source>
        <dbReference type="SAM" id="Phobius"/>
    </source>
</evidence>
<accession>A0A844ZE63</accession>
<dbReference type="OrthoDB" id="1082056at2"/>
<evidence type="ECO:0000313" key="3">
    <source>
        <dbReference type="Proteomes" id="UP000433104"/>
    </source>
</evidence>
<feature type="transmembrane region" description="Helical" evidence="1">
    <location>
        <begin position="231"/>
        <end position="253"/>
    </location>
</feature>
<evidence type="ECO:0008006" key="4">
    <source>
        <dbReference type="Google" id="ProtNLM"/>
    </source>
</evidence>
<organism evidence="2 3">
    <name type="scientific">Parapontixanthobacter aurantiacus</name>
    <dbReference type="NCBI Taxonomy" id="1463599"/>
    <lineage>
        <taxon>Bacteria</taxon>
        <taxon>Pseudomonadati</taxon>
        <taxon>Pseudomonadota</taxon>
        <taxon>Alphaproteobacteria</taxon>
        <taxon>Sphingomonadales</taxon>
        <taxon>Erythrobacteraceae</taxon>
        <taxon>Parapontixanthobacter</taxon>
    </lineage>
</organism>
<feature type="transmembrane region" description="Helical" evidence="1">
    <location>
        <begin position="290"/>
        <end position="310"/>
    </location>
</feature>
<dbReference type="Proteomes" id="UP000433104">
    <property type="component" value="Unassembled WGS sequence"/>
</dbReference>
<dbReference type="AlphaFoldDB" id="A0A844ZE63"/>
<keyword evidence="3" id="KW-1185">Reference proteome</keyword>
<feature type="transmembrane region" description="Helical" evidence="1">
    <location>
        <begin position="191"/>
        <end position="219"/>
    </location>
</feature>
<name>A0A844ZE63_9SPHN</name>